<dbReference type="InterPro" id="IPR050204">
    <property type="entry name" value="AraC_XylS_family_regulators"/>
</dbReference>
<accession>A0A934J3E0</accession>
<dbReference type="GO" id="GO:0003700">
    <property type="term" value="F:DNA-binding transcription factor activity"/>
    <property type="evidence" value="ECO:0007669"/>
    <property type="project" value="InterPro"/>
</dbReference>
<dbReference type="Proteomes" id="UP000640274">
    <property type="component" value="Unassembled WGS sequence"/>
</dbReference>
<dbReference type="InterPro" id="IPR037923">
    <property type="entry name" value="HTH-like"/>
</dbReference>
<dbReference type="AlphaFoldDB" id="A0A934J3E0"/>
<dbReference type="EMBL" id="JAELUP010000113">
    <property type="protein sequence ID" value="MBJ6364036.1"/>
    <property type="molecule type" value="Genomic_DNA"/>
</dbReference>
<dbReference type="Gene3D" id="2.60.120.10">
    <property type="entry name" value="Jelly Rolls"/>
    <property type="match status" value="1"/>
</dbReference>
<evidence type="ECO:0000259" key="4">
    <source>
        <dbReference type="PROSITE" id="PS01124"/>
    </source>
</evidence>
<evidence type="ECO:0000313" key="6">
    <source>
        <dbReference type="Proteomes" id="UP000640274"/>
    </source>
</evidence>
<dbReference type="InterPro" id="IPR014710">
    <property type="entry name" value="RmlC-like_jellyroll"/>
</dbReference>
<dbReference type="SUPFAM" id="SSF46689">
    <property type="entry name" value="Homeodomain-like"/>
    <property type="match status" value="2"/>
</dbReference>
<dbReference type="InterPro" id="IPR018060">
    <property type="entry name" value="HTH_AraC"/>
</dbReference>
<keyword evidence="6" id="KW-1185">Reference proteome</keyword>
<reference evidence="5" key="1">
    <citation type="submission" date="2020-12" db="EMBL/GenBank/DDBJ databases">
        <authorList>
            <person name="Huq M.A."/>
        </authorList>
    </citation>
    <scope>NUCLEOTIDE SEQUENCE</scope>
    <source>
        <strain evidence="5">MAHUQ-46</strain>
    </source>
</reference>
<dbReference type="SMART" id="SM00342">
    <property type="entry name" value="HTH_ARAC"/>
    <property type="match status" value="1"/>
</dbReference>
<dbReference type="RefSeq" id="WP_199021642.1">
    <property type="nucleotide sequence ID" value="NZ_JAELUP010000113.1"/>
</dbReference>
<dbReference type="InterPro" id="IPR009057">
    <property type="entry name" value="Homeodomain-like_sf"/>
</dbReference>
<evidence type="ECO:0000313" key="5">
    <source>
        <dbReference type="EMBL" id="MBJ6364036.1"/>
    </source>
</evidence>
<dbReference type="GO" id="GO:0043565">
    <property type="term" value="F:sequence-specific DNA binding"/>
    <property type="evidence" value="ECO:0007669"/>
    <property type="project" value="InterPro"/>
</dbReference>
<evidence type="ECO:0000256" key="2">
    <source>
        <dbReference type="ARBA" id="ARBA00023125"/>
    </source>
</evidence>
<dbReference type="PROSITE" id="PS01124">
    <property type="entry name" value="HTH_ARAC_FAMILY_2"/>
    <property type="match status" value="1"/>
</dbReference>
<gene>
    <name evidence="5" type="ORF">JFN88_22730</name>
</gene>
<evidence type="ECO:0000256" key="3">
    <source>
        <dbReference type="ARBA" id="ARBA00023163"/>
    </source>
</evidence>
<feature type="domain" description="HTH araC/xylS-type" evidence="4">
    <location>
        <begin position="168"/>
        <end position="266"/>
    </location>
</feature>
<comment type="caution">
    <text evidence="5">The sequence shown here is derived from an EMBL/GenBank/DDBJ whole genome shotgun (WGS) entry which is preliminary data.</text>
</comment>
<name>A0A934J3E0_9BACL</name>
<dbReference type="Gene3D" id="1.10.10.60">
    <property type="entry name" value="Homeodomain-like"/>
    <property type="match status" value="2"/>
</dbReference>
<keyword evidence="3" id="KW-0804">Transcription</keyword>
<dbReference type="InterPro" id="IPR003313">
    <property type="entry name" value="AraC-bd"/>
</dbReference>
<organism evidence="5 6">
    <name type="scientific">Paenibacillus roseus</name>
    <dbReference type="NCBI Taxonomy" id="2798579"/>
    <lineage>
        <taxon>Bacteria</taxon>
        <taxon>Bacillati</taxon>
        <taxon>Bacillota</taxon>
        <taxon>Bacilli</taxon>
        <taxon>Bacillales</taxon>
        <taxon>Paenibacillaceae</taxon>
        <taxon>Paenibacillus</taxon>
    </lineage>
</organism>
<dbReference type="Pfam" id="PF12833">
    <property type="entry name" value="HTH_18"/>
    <property type="match status" value="1"/>
</dbReference>
<protein>
    <submittedName>
        <fullName evidence="5">Helix-turn-helix transcriptional regulator</fullName>
    </submittedName>
</protein>
<dbReference type="PANTHER" id="PTHR46796">
    <property type="entry name" value="HTH-TYPE TRANSCRIPTIONAL ACTIVATOR RHAS-RELATED"/>
    <property type="match status" value="1"/>
</dbReference>
<dbReference type="PRINTS" id="PR00032">
    <property type="entry name" value="HTHARAC"/>
</dbReference>
<dbReference type="SUPFAM" id="SSF51215">
    <property type="entry name" value="Regulatory protein AraC"/>
    <property type="match status" value="1"/>
</dbReference>
<evidence type="ECO:0000256" key="1">
    <source>
        <dbReference type="ARBA" id="ARBA00023015"/>
    </source>
</evidence>
<keyword evidence="2" id="KW-0238">DNA-binding</keyword>
<sequence length="268" mass="31170">MQIILPHVELHSIESSFANMPHCHEEHYQITVPLRGSCHFVHENRELALAAGDGLMLHPQDLHSFYLGPKDKVIIFKINDHCLHPASALNLPDPEQRYRFNPSELSGFLQQWTASLFIAGSPDRLALEEKEEQMLEYVHRLIWGRKQLDIETAEKGSHARKGRDNHLLRVLDYMHAHYTDQMSIDELAAVALQSRFHFIRSFKSLTSMTPYQYVLRLRMEEARRQLRHSAATITEISFGLGFSSTSQFYRMFMKSTGMTPEQYRHQSH</sequence>
<dbReference type="InterPro" id="IPR020449">
    <property type="entry name" value="Tscrpt_reg_AraC-type_HTH"/>
</dbReference>
<keyword evidence="1" id="KW-0805">Transcription regulation</keyword>
<dbReference type="Pfam" id="PF02311">
    <property type="entry name" value="AraC_binding"/>
    <property type="match status" value="1"/>
</dbReference>
<proteinExistence type="predicted"/>